<dbReference type="EMBL" id="BPVZ01000005">
    <property type="protein sequence ID" value="GKU92188.1"/>
    <property type="molecule type" value="Genomic_DNA"/>
</dbReference>
<evidence type="ECO:0000313" key="1">
    <source>
        <dbReference type="EMBL" id="GKU92188.1"/>
    </source>
</evidence>
<protein>
    <submittedName>
        <fullName evidence="1">Uncharacterized protein</fullName>
    </submittedName>
</protein>
<name>A0AAV5I2G9_9ROSI</name>
<reference evidence="1 2" key="1">
    <citation type="journal article" date="2021" name="Commun. Biol.">
        <title>The genome of Shorea leprosula (Dipterocarpaceae) highlights the ecological relevance of drought in aseasonal tropical rainforests.</title>
        <authorList>
            <person name="Ng K.K.S."/>
            <person name="Kobayashi M.J."/>
            <person name="Fawcett J.A."/>
            <person name="Hatakeyama M."/>
            <person name="Paape T."/>
            <person name="Ng C.H."/>
            <person name="Ang C.C."/>
            <person name="Tnah L.H."/>
            <person name="Lee C.T."/>
            <person name="Nishiyama T."/>
            <person name="Sese J."/>
            <person name="O'Brien M.J."/>
            <person name="Copetti D."/>
            <person name="Mohd Noor M.I."/>
            <person name="Ong R.C."/>
            <person name="Putra M."/>
            <person name="Sireger I.Z."/>
            <person name="Indrioko S."/>
            <person name="Kosugi Y."/>
            <person name="Izuno A."/>
            <person name="Isagi Y."/>
            <person name="Lee S.L."/>
            <person name="Shimizu K.K."/>
        </authorList>
    </citation>
    <scope>NUCLEOTIDE SEQUENCE [LARGE SCALE GENOMIC DNA]</scope>
    <source>
        <strain evidence="1">214</strain>
    </source>
</reference>
<dbReference type="AlphaFoldDB" id="A0AAV5I2G9"/>
<keyword evidence="2" id="KW-1185">Reference proteome</keyword>
<sequence>MPAASFISPSPSRKSSPFYIQICAKIGCPSFSKPILSPCGDKAHHVLPRVYAEDNFNSGL</sequence>
<proteinExistence type="predicted"/>
<comment type="caution">
    <text evidence="1">The sequence shown here is derived from an EMBL/GenBank/DDBJ whole genome shotgun (WGS) entry which is preliminary data.</text>
</comment>
<gene>
    <name evidence="1" type="ORF">SLEP1_g5951</name>
</gene>
<dbReference type="Proteomes" id="UP001054252">
    <property type="component" value="Unassembled WGS sequence"/>
</dbReference>
<evidence type="ECO:0000313" key="2">
    <source>
        <dbReference type="Proteomes" id="UP001054252"/>
    </source>
</evidence>
<accession>A0AAV5I2G9</accession>
<organism evidence="1 2">
    <name type="scientific">Rubroshorea leprosula</name>
    <dbReference type="NCBI Taxonomy" id="152421"/>
    <lineage>
        <taxon>Eukaryota</taxon>
        <taxon>Viridiplantae</taxon>
        <taxon>Streptophyta</taxon>
        <taxon>Embryophyta</taxon>
        <taxon>Tracheophyta</taxon>
        <taxon>Spermatophyta</taxon>
        <taxon>Magnoliopsida</taxon>
        <taxon>eudicotyledons</taxon>
        <taxon>Gunneridae</taxon>
        <taxon>Pentapetalae</taxon>
        <taxon>rosids</taxon>
        <taxon>malvids</taxon>
        <taxon>Malvales</taxon>
        <taxon>Dipterocarpaceae</taxon>
        <taxon>Rubroshorea</taxon>
    </lineage>
</organism>